<organism evidence="3">
    <name type="scientific">Pyrenophora teres f. teres (strain 0-1)</name>
    <name type="common">Barley net blotch fungus</name>
    <name type="synonym">Drechslera teres f. teres</name>
    <dbReference type="NCBI Taxonomy" id="861557"/>
    <lineage>
        <taxon>Eukaryota</taxon>
        <taxon>Fungi</taxon>
        <taxon>Dikarya</taxon>
        <taxon>Ascomycota</taxon>
        <taxon>Pezizomycotina</taxon>
        <taxon>Dothideomycetes</taxon>
        <taxon>Pleosporomycetidae</taxon>
        <taxon>Pleosporales</taxon>
        <taxon>Pleosporineae</taxon>
        <taxon>Pleosporaceae</taxon>
        <taxon>Pyrenophora</taxon>
    </lineage>
</organism>
<feature type="compositionally biased region" description="Polar residues" evidence="1">
    <location>
        <begin position="469"/>
        <end position="490"/>
    </location>
</feature>
<feature type="compositionally biased region" description="Low complexity" evidence="1">
    <location>
        <begin position="445"/>
        <end position="463"/>
    </location>
</feature>
<evidence type="ECO:0000313" key="3">
    <source>
        <dbReference type="Proteomes" id="UP000001067"/>
    </source>
</evidence>
<dbReference type="AlphaFoldDB" id="E3S300"/>
<gene>
    <name evidence="2" type="ORF">PTT_16785</name>
</gene>
<dbReference type="HOGENOM" id="CLU_024934_1_0_1"/>
<dbReference type="STRING" id="861557.E3S300"/>
<name>E3S300_PYRTT</name>
<sequence length="490" mass="55208">MAFPVALSRGIPIHLKLPLRHLPRLLPTGARTSRQSKDRWGSSGASPESVPSSARLDHVLNPPTPHHGLLKTAESVSEEDAPSPPDSYPFLTKFLYRTHVTQSDLWLKDLELLHHWTIEAYYTLSQRDDIHHMWKVEAPRHAIKHSYLMHEMLAFAAFHKAHQHPPGERQEYFVFGIHHQDNAIRGIREELQNITPDEAPAIVAASTLLTLSVFASTGLEAEINPGHNPQTAIDGILNCFNLMQGMGNVLTLTYATVMDSFVAPIVTRASQPIPSQPMLQELVNQVPTLVAFIHEKSDLPEDERRILLETIGHFEPVLQMAMQALVDNRELRFLFLWPLHLTPVYTNMVRQSHPGALSVLMYYTTIIYAAEPRYWFLDGWGERLMKSCHEVVDRSWIPCLHWPISFLPQGMASDLNWDVPRQSSLRVPWVRGPTVSIAHRQSQPPTSSTSREGYSSSSNYGSPGEHKPTISTSDASASRRPSAQSDQTQT</sequence>
<reference evidence="2 3" key="1">
    <citation type="journal article" date="2010" name="Genome Biol.">
        <title>A first genome assembly of the barley fungal pathogen Pyrenophora teres f. teres.</title>
        <authorList>
            <person name="Ellwood S.R."/>
            <person name="Liu Z."/>
            <person name="Syme R.A."/>
            <person name="Lai Z."/>
            <person name="Hane J.K."/>
            <person name="Keiper F."/>
            <person name="Moffat C.S."/>
            <person name="Oliver R.P."/>
            <person name="Friesen T.L."/>
        </authorList>
    </citation>
    <scope>NUCLEOTIDE SEQUENCE [LARGE SCALE GENOMIC DNA]</scope>
    <source>
        <strain evidence="2 3">0-1</strain>
    </source>
</reference>
<feature type="region of interest" description="Disordered" evidence="1">
    <location>
        <begin position="28"/>
        <end position="84"/>
    </location>
</feature>
<accession>E3S300</accession>
<dbReference type="PANTHER" id="PTHR47784">
    <property type="entry name" value="STEROL UPTAKE CONTROL PROTEIN 2"/>
    <property type="match status" value="1"/>
</dbReference>
<dbReference type="PANTHER" id="PTHR47784:SF5">
    <property type="entry name" value="STEROL UPTAKE CONTROL PROTEIN 2"/>
    <property type="match status" value="1"/>
</dbReference>
<evidence type="ECO:0000313" key="2">
    <source>
        <dbReference type="EMBL" id="EFQ87646.1"/>
    </source>
</evidence>
<protein>
    <submittedName>
        <fullName evidence="2">Uncharacterized protein</fullName>
    </submittedName>
</protein>
<dbReference type="Proteomes" id="UP000001067">
    <property type="component" value="Unassembled WGS sequence"/>
</dbReference>
<proteinExistence type="predicted"/>
<dbReference type="OrthoDB" id="3546279at2759"/>
<feature type="region of interest" description="Disordered" evidence="1">
    <location>
        <begin position="436"/>
        <end position="490"/>
    </location>
</feature>
<keyword evidence="3" id="KW-1185">Reference proteome</keyword>
<dbReference type="GO" id="GO:0001228">
    <property type="term" value="F:DNA-binding transcription activator activity, RNA polymerase II-specific"/>
    <property type="evidence" value="ECO:0007669"/>
    <property type="project" value="TreeGrafter"/>
</dbReference>
<evidence type="ECO:0000256" key="1">
    <source>
        <dbReference type="SAM" id="MobiDB-lite"/>
    </source>
</evidence>
<dbReference type="InterPro" id="IPR053157">
    <property type="entry name" value="Sterol_Uptake_Regulator"/>
</dbReference>
<dbReference type="eggNOG" id="ENOG502SP5N">
    <property type="taxonomic scope" value="Eukaryota"/>
</dbReference>
<dbReference type="KEGG" id="pte:PTT_16785"/>
<dbReference type="EMBL" id="GL536888">
    <property type="protein sequence ID" value="EFQ87646.1"/>
    <property type="molecule type" value="Genomic_DNA"/>
</dbReference>
<feature type="compositionally biased region" description="Low complexity" evidence="1">
    <location>
        <begin position="41"/>
        <end position="54"/>
    </location>
</feature>